<feature type="compositionally biased region" description="Basic and acidic residues" evidence="8">
    <location>
        <begin position="528"/>
        <end position="537"/>
    </location>
</feature>
<dbReference type="Pfam" id="PF25777">
    <property type="entry name" value="Aurora-A_bind_TACC3"/>
    <property type="match status" value="1"/>
</dbReference>
<keyword evidence="4" id="KW-0597">Phosphoprotein</keyword>
<dbReference type="InterPro" id="IPR007707">
    <property type="entry name" value="TACC_C"/>
</dbReference>
<dbReference type="Ensembl" id="ENSMFAT00000031067.2">
    <property type="protein sequence ID" value="ENSMFAP00000022934.2"/>
    <property type="gene ID" value="ENSMFAG00000043154.2"/>
</dbReference>
<dbReference type="GO" id="GO:0005829">
    <property type="term" value="C:cytosol"/>
    <property type="evidence" value="ECO:0007669"/>
    <property type="project" value="Ensembl"/>
</dbReference>
<feature type="domain" description="Transforming acidic coiled-coil-containing protein C-terminal" evidence="9">
    <location>
        <begin position="764"/>
        <end position="957"/>
    </location>
</feature>
<dbReference type="Pfam" id="PF05010">
    <property type="entry name" value="TACC_C"/>
    <property type="match status" value="1"/>
</dbReference>
<feature type="coiled-coil region" evidence="7">
    <location>
        <begin position="879"/>
        <end position="959"/>
    </location>
</feature>
<dbReference type="STRING" id="9541.ENSMFAP00000022934"/>
<feature type="compositionally biased region" description="Low complexity" evidence="8">
    <location>
        <begin position="376"/>
        <end position="396"/>
    </location>
</feature>
<evidence type="ECO:0000259" key="9">
    <source>
        <dbReference type="Pfam" id="PF05010"/>
    </source>
</evidence>
<feature type="compositionally biased region" description="Basic and acidic residues" evidence="8">
    <location>
        <begin position="549"/>
        <end position="564"/>
    </location>
</feature>
<organism evidence="10 11">
    <name type="scientific">Macaca fascicularis</name>
    <name type="common">Crab-eating macaque</name>
    <name type="synonym">Cynomolgus monkey</name>
    <dbReference type="NCBI Taxonomy" id="9541"/>
    <lineage>
        <taxon>Eukaryota</taxon>
        <taxon>Metazoa</taxon>
        <taxon>Chordata</taxon>
        <taxon>Craniata</taxon>
        <taxon>Vertebrata</taxon>
        <taxon>Euteleostomi</taxon>
        <taxon>Mammalia</taxon>
        <taxon>Eutheria</taxon>
        <taxon>Euarchontoglires</taxon>
        <taxon>Primates</taxon>
        <taxon>Haplorrhini</taxon>
        <taxon>Catarrhini</taxon>
        <taxon>Cercopithecidae</taxon>
        <taxon>Cercopithecinae</taxon>
        <taxon>Macaca</taxon>
    </lineage>
</organism>
<feature type="region of interest" description="Disordered" evidence="8">
    <location>
        <begin position="1"/>
        <end position="150"/>
    </location>
</feature>
<dbReference type="VEuPathDB" id="HostDB:ENSMFAG00000043154"/>
<gene>
    <name evidence="10" type="primary">TACC3</name>
</gene>
<dbReference type="InterPro" id="IPR039915">
    <property type="entry name" value="TACC"/>
</dbReference>
<evidence type="ECO:0000256" key="6">
    <source>
        <dbReference type="ARBA" id="ARBA00023212"/>
    </source>
</evidence>
<dbReference type="FunFam" id="1.20.5.1700:FF:000001">
    <property type="entry name" value="Transforming acidic coiled-coil-containing protein 1 isoform 2"/>
    <property type="match status" value="1"/>
</dbReference>
<dbReference type="GO" id="GO:0036064">
    <property type="term" value="C:ciliary basal body"/>
    <property type="evidence" value="ECO:0007669"/>
    <property type="project" value="Ensembl"/>
</dbReference>
<feature type="compositionally biased region" description="Gly residues" evidence="8">
    <location>
        <begin position="130"/>
        <end position="143"/>
    </location>
</feature>
<dbReference type="PANTHER" id="PTHR13924:SF4">
    <property type="entry name" value="TRANSFORMING ACIDIC COILED-COIL-CONTAINING PROTEIN 3"/>
    <property type="match status" value="1"/>
</dbReference>
<keyword evidence="5 7" id="KW-0175">Coiled coil</keyword>
<dbReference type="GO" id="GO:0060236">
    <property type="term" value="P:regulation of mitotic spindle organization"/>
    <property type="evidence" value="ECO:0007669"/>
    <property type="project" value="Ensembl"/>
</dbReference>
<evidence type="ECO:0000256" key="7">
    <source>
        <dbReference type="SAM" id="Coils"/>
    </source>
</evidence>
<accession>A0A2K5VDV0</accession>
<dbReference type="GO" id="GO:0072686">
    <property type="term" value="C:mitotic spindle"/>
    <property type="evidence" value="ECO:0007669"/>
    <property type="project" value="Ensembl"/>
</dbReference>
<feature type="compositionally biased region" description="Polar residues" evidence="8">
    <location>
        <begin position="432"/>
        <end position="442"/>
    </location>
</feature>
<sequence>MHSWGNLGLSQRLSVPGHEAPPSSVSCRTRNSCGDGEPAVSASDTPAGPPLRKRNRRRTGGAGPARHSFPLDPALQRSRPRPRADWPREGNRRSLKLGRAGGHQGLEARQRQQLGSPPARSRRISRPLLPGGGGAGSEPGNGRAGRMSLQVLNDKNVSSEKSTENCDFLFSSPEVTGRSSVLRVSQKENVPPKNVAKAIKVTFQTPLRDPQTHRILSPSMASKLEAPLAQGDTLGLENCHPVWTQKENQQLIKEVDAKTTHGILQKPVEADANLLGDASPAFGSGSASEPGPGALADLDCSSSSQSPGSSENQMVSPEKVSGSPEQALEENISSYSLDRKMTPTFETLEDPSRTESQHKAETPHRAKEECRHGGVSAPTAGATSPPSAIPEEACGGAPLGGLPGEALACPVGMGTPVPADDTQDLPCAHTSCPESTAPTSHLVTGRAMTLSPQEEAAVDQMASSSRSGPIKLEFDLSDGATSKRAAPPRRLGERSGLKPPLRRAAARQQKALREVEEDPPMPASRGSYHLDWDKLDDPNFNPFRGDTLSGHREAQPPESPETRLGRPASEQLSAGPATEEPGTCLSQQLHSASAEDTPVVQLTAETPRAESKEGALNSASISLPTSCPGSEPVPTHQQGQPAFELKEESFRDPAEVLGMGAEVDYLEQFGTSSFKESALRKQSLYLKFDPLLRDSPRRPVPVAVETSSMHGANEPPSGSPREAKLVEFDFLGALDIPVPGPPPGVPAPGGPPLSTGPIVDLLQYSQKDLDAAVKATQEENRELRSRCEELHGKNLELGKIMDRFEEVVYQAMEEVQKQKELAKAEIQKVLKEKDQLTTDLNSMEKSFSDLFKRFEKQKEVIEGYRKNEESLKKCVEDYLAKITQEGQRYQALKAHAEEKLQLANEEIAQVRSKAQAEVLALQASLRKEQMRIQSLEKTVEQKTKENEELTRICDDLISKMEKI</sequence>
<feature type="compositionally biased region" description="Basic and acidic residues" evidence="8">
    <location>
        <begin position="82"/>
        <end position="92"/>
    </location>
</feature>
<evidence type="ECO:0000256" key="5">
    <source>
        <dbReference type="ARBA" id="ARBA00023054"/>
    </source>
</evidence>
<feature type="compositionally biased region" description="Basic and acidic residues" evidence="8">
    <location>
        <begin position="350"/>
        <end position="372"/>
    </location>
</feature>
<dbReference type="GO" id="GO:0021987">
    <property type="term" value="P:cerebral cortex development"/>
    <property type="evidence" value="ECO:0007669"/>
    <property type="project" value="TreeGrafter"/>
</dbReference>
<feature type="compositionally biased region" description="Polar residues" evidence="8">
    <location>
        <begin position="617"/>
        <end position="628"/>
    </location>
</feature>
<comment type="subcellular location">
    <subcellularLocation>
        <location evidence="1">Cytoplasm</location>
        <location evidence="1">Cytoskeleton</location>
    </subcellularLocation>
</comment>
<evidence type="ECO:0000256" key="1">
    <source>
        <dbReference type="ARBA" id="ARBA00004245"/>
    </source>
</evidence>
<evidence type="ECO:0000256" key="2">
    <source>
        <dbReference type="ARBA" id="ARBA00009423"/>
    </source>
</evidence>
<dbReference type="AlphaFoldDB" id="A0A2K5VDV0"/>
<comment type="similarity">
    <text evidence="2">Belongs to the TACC family.</text>
</comment>
<dbReference type="GO" id="GO:0007052">
    <property type="term" value="P:mitotic spindle organization"/>
    <property type="evidence" value="ECO:0007669"/>
    <property type="project" value="InterPro"/>
</dbReference>
<dbReference type="Gene3D" id="1.20.5.1700">
    <property type="match status" value="1"/>
</dbReference>
<keyword evidence="6" id="KW-0206">Cytoskeleton</keyword>
<feature type="coiled-coil region" evidence="7">
    <location>
        <begin position="766"/>
        <end position="846"/>
    </location>
</feature>
<feature type="compositionally biased region" description="Low complexity" evidence="8">
    <location>
        <begin position="281"/>
        <end position="294"/>
    </location>
</feature>
<dbReference type="GO" id="GO:0005794">
    <property type="term" value="C:Golgi apparatus"/>
    <property type="evidence" value="ECO:0007669"/>
    <property type="project" value="Ensembl"/>
</dbReference>
<dbReference type="GO" id="GO:0034451">
    <property type="term" value="C:centriolar satellite"/>
    <property type="evidence" value="ECO:0007669"/>
    <property type="project" value="Ensembl"/>
</dbReference>
<reference evidence="10" key="3">
    <citation type="submission" date="2025-09" db="UniProtKB">
        <authorList>
            <consortium name="Ensembl"/>
        </authorList>
    </citation>
    <scope>IDENTIFICATION</scope>
</reference>
<reference evidence="10" key="2">
    <citation type="submission" date="2025-08" db="UniProtKB">
        <authorList>
            <consortium name="Ensembl"/>
        </authorList>
    </citation>
    <scope>IDENTIFICATION</scope>
</reference>
<dbReference type="GeneTree" id="ENSGT00940000158858"/>
<evidence type="ECO:0000256" key="8">
    <source>
        <dbReference type="SAM" id="MobiDB-lite"/>
    </source>
</evidence>
<evidence type="ECO:0000313" key="10">
    <source>
        <dbReference type="Ensembl" id="ENSMFAP00000022934.2"/>
    </source>
</evidence>
<reference evidence="10 11" key="1">
    <citation type="submission" date="2013-03" db="EMBL/GenBank/DDBJ databases">
        <authorList>
            <person name="Warren W."/>
            <person name="Wilson R.K."/>
        </authorList>
    </citation>
    <scope>NUCLEOTIDE SEQUENCE</scope>
</reference>
<feature type="compositionally biased region" description="Low complexity" evidence="8">
    <location>
        <begin position="301"/>
        <end position="310"/>
    </location>
</feature>
<dbReference type="Bgee" id="ENSMFAG00000043154">
    <property type="expression patterns" value="Expressed in bone marrow and 5 other cell types or tissues"/>
</dbReference>
<evidence type="ECO:0000256" key="3">
    <source>
        <dbReference type="ARBA" id="ARBA00022490"/>
    </source>
</evidence>
<evidence type="ECO:0000313" key="11">
    <source>
        <dbReference type="Proteomes" id="UP000233100"/>
    </source>
</evidence>
<proteinExistence type="inferred from homology"/>
<keyword evidence="3" id="KW-0963">Cytoplasm</keyword>
<evidence type="ECO:0000256" key="4">
    <source>
        <dbReference type="ARBA" id="ARBA00022553"/>
    </source>
</evidence>
<protein>
    <submittedName>
        <fullName evidence="10">Transforming acidic coiled-coil containing protein 3</fullName>
    </submittedName>
</protein>
<dbReference type="GO" id="GO:0007091">
    <property type="term" value="P:metaphase/anaphase transition of mitotic cell cycle"/>
    <property type="evidence" value="ECO:0007669"/>
    <property type="project" value="Ensembl"/>
</dbReference>
<dbReference type="InterPro" id="IPR057663">
    <property type="entry name" value="TACC3_Aurora-A_bind"/>
</dbReference>
<dbReference type="GO" id="GO:0007097">
    <property type="term" value="P:nuclear migration"/>
    <property type="evidence" value="ECO:0007669"/>
    <property type="project" value="TreeGrafter"/>
</dbReference>
<feature type="compositionally biased region" description="Polar residues" evidence="8">
    <location>
        <begin position="23"/>
        <end position="32"/>
    </location>
</feature>
<feature type="region of interest" description="Disordered" evidence="8">
    <location>
        <begin position="420"/>
        <end position="641"/>
    </location>
</feature>
<name>A0A2K5VDV0_MACFA</name>
<keyword evidence="11" id="KW-1185">Reference proteome</keyword>
<feature type="region of interest" description="Disordered" evidence="8">
    <location>
        <begin position="281"/>
        <end position="396"/>
    </location>
</feature>
<dbReference type="PANTHER" id="PTHR13924">
    <property type="entry name" value="TRANSFORMING ACIDIC COILED-COIL CONTAINING PROTEIN 1/2"/>
    <property type="match status" value="1"/>
</dbReference>
<dbReference type="Proteomes" id="UP000233100">
    <property type="component" value="Chromosome 5"/>
</dbReference>